<evidence type="ECO:0000313" key="3">
    <source>
        <dbReference type="Proteomes" id="UP000039865"/>
    </source>
</evidence>
<dbReference type="OrthoDB" id="326237at2759"/>
<evidence type="ECO:0000256" key="1">
    <source>
        <dbReference type="SAM" id="MobiDB-lite"/>
    </source>
</evidence>
<dbReference type="SUPFAM" id="SSF117281">
    <property type="entry name" value="Kelch motif"/>
    <property type="match status" value="1"/>
</dbReference>
<dbReference type="EMBL" id="CCKQ01013942">
    <property type="protein sequence ID" value="CDW85665.1"/>
    <property type="molecule type" value="Genomic_DNA"/>
</dbReference>
<dbReference type="InterPro" id="IPR015915">
    <property type="entry name" value="Kelch-typ_b-propeller"/>
</dbReference>
<organism evidence="2 3">
    <name type="scientific">Stylonychia lemnae</name>
    <name type="common">Ciliate</name>
    <dbReference type="NCBI Taxonomy" id="5949"/>
    <lineage>
        <taxon>Eukaryota</taxon>
        <taxon>Sar</taxon>
        <taxon>Alveolata</taxon>
        <taxon>Ciliophora</taxon>
        <taxon>Intramacronucleata</taxon>
        <taxon>Spirotrichea</taxon>
        <taxon>Stichotrichia</taxon>
        <taxon>Sporadotrichida</taxon>
        <taxon>Oxytrichidae</taxon>
        <taxon>Stylonychinae</taxon>
        <taxon>Stylonychia</taxon>
    </lineage>
</organism>
<name>A0A078AT79_STYLE</name>
<gene>
    <name evidence="2" type="primary">Contig3174.g3394</name>
    <name evidence="2" type="ORF">STYLEM_14749</name>
</gene>
<dbReference type="Gene3D" id="2.120.10.80">
    <property type="entry name" value="Kelch-type beta propeller"/>
    <property type="match status" value="1"/>
</dbReference>
<feature type="compositionally biased region" description="Polar residues" evidence="1">
    <location>
        <begin position="208"/>
        <end position="217"/>
    </location>
</feature>
<feature type="compositionally biased region" description="Polar residues" evidence="1">
    <location>
        <begin position="310"/>
        <end position="322"/>
    </location>
</feature>
<dbReference type="AlphaFoldDB" id="A0A078AT79"/>
<sequence>MSHFGGHLSHNEFFNKHIHEYYRFMCQLCKQSICKECMDRHEDFYHKNLKDQRLEQMDFKDRYIREYLEIGKNEKPQYISSLDQSYGKKDLYHIMQLIKKDQINQERQLRTQVDSLCQIVRQKLEVHFKRAFDEIHSDKELLSFSRTIKEKIDQVTQTPDDNQRLKIFKILDDYLQNKNTKTVNLQKEIKHRLEDIVSFVDGNLKNIKSPQQASAPQRNHKKKDDVQPNQKKMNNYFSSTMSNKDDSCRESSVEKRQVLSDRINFIQRQEHSKGIIGKREREEKKQKEKDKPKKPSIRSKKEKDSKHRQSSLPQKFGTFSNNDISSIEMGEISDGASFMTNFKKRGAVKKEKDLEVISISSKFESAIKKNKREQKQVEKKRQHKNRQNLTPMKKQNFESSAEEMPPISEQEMRMALFYMKQKVLKLVHLDSQKPAYLKQEEFFEESKDIQKVNNLLSILNVELNNEKTGQKELRHIIFGLNKKFNQVFEFQRQENTEFMIYQGPFNKFFNNSAIVIYENQLIITGGSGDISDKTYEQTYRYFLSIDPSTDRVHMEHDISFPPLKSKRSAHNAFVYRDYLFVLFGSKDDIEYLDLTEPLGEFKVLKFQNQLNLMRPMIFIHKDNQEKEKIYIFGGNVLRKSKVSKIYELEIKFQVAGHQFFQFQEPAEAQLIEHNFEEGSYGSSQFNQNMPNRYYYEDQKIWMFLDDQGQLFSFDLENKQHKSIDVKAIGKNNDDTD</sequence>
<accession>A0A078AT79</accession>
<protein>
    <submittedName>
        <fullName evidence="2">Uncharacterized protein</fullName>
    </submittedName>
</protein>
<evidence type="ECO:0000313" key="2">
    <source>
        <dbReference type="EMBL" id="CDW85665.1"/>
    </source>
</evidence>
<proteinExistence type="predicted"/>
<feature type="region of interest" description="Disordered" evidence="1">
    <location>
        <begin position="208"/>
        <end position="322"/>
    </location>
</feature>
<reference evidence="2 3" key="1">
    <citation type="submission" date="2014-06" db="EMBL/GenBank/DDBJ databases">
        <authorList>
            <person name="Swart Estienne"/>
        </authorList>
    </citation>
    <scope>NUCLEOTIDE SEQUENCE [LARGE SCALE GENOMIC DNA]</scope>
    <source>
        <strain evidence="2 3">130c</strain>
    </source>
</reference>
<dbReference type="Proteomes" id="UP000039865">
    <property type="component" value="Unassembled WGS sequence"/>
</dbReference>
<feature type="compositionally biased region" description="Polar residues" evidence="1">
    <location>
        <begin position="227"/>
        <end position="242"/>
    </location>
</feature>
<feature type="compositionally biased region" description="Basic and acidic residues" evidence="1">
    <location>
        <begin position="243"/>
        <end position="259"/>
    </location>
</feature>
<feature type="compositionally biased region" description="Basic and acidic residues" evidence="1">
    <location>
        <begin position="268"/>
        <end position="307"/>
    </location>
</feature>
<keyword evidence="3" id="KW-1185">Reference proteome</keyword>
<feature type="region of interest" description="Disordered" evidence="1">
    <location>
        <begin position="367"/>
        <end position="405"/>
    </location>
</feature>
<dbReference type="InParanoid" id="A0A078AT79"/>